<evidence type="ECO:0000313" key="1">
    <source>
        <dbReference type="EMBL" id="MBB3187187.1"/>
    </source>
</evidence>
<gene>
    <name evidence="1" type="ORF">FHX64_001350</name>
</gene>
<evidence type="ECO:0000313" key="2">
    <source>
        <dbReference type="Proteomes" id="UP000544222"/>
    </source>
</evidence>
<reference evidence="1 2" key="1">
    <citation type="submission" date="2020-08" db="EMBL/GenBank/DDBJ databases">
        <title>Genomic Encyclopedia of Type Strains, Phase IV (KMG-IV): sequencing the most valuable type-strain genomes for metagenomic binning, comparative biology and taxonomic classification.</title>
        <authorList>
            <person name="Goeker M."/>
        </authorList>
    </citation>
    <scope>NUCLEOTIDE SEQUENCE [LARGE SCALE GENOMIC DNA]</scope>
    <source>
        <strain evidence="1 2">DSM 27471</strain>
    </source>
</reference>
<accession>A0A7W5H292</accession>
<comment type="caution">
    <text evidence="1">The sequence shown here is derived from an EMBL/GenBank/DDBJ whole genome shotgun (WGS) entry which is preliminary data.</text>
</comment>
<organism evidence="1 2">
    <name type="scientific">Microbacter margulisiae</name>
    <dbReference type="NCBI Taxonomy" id="1350067"/>
    <lineage>
        <taxon>Bacteria</taxon>
        <taxon>Pseudomonadati</taxon>
        <taxon>Bacteroidota</taxon>
        <taxon>Bacteroidia</taxon>
        <taxon>Bacteroidales</taxon>
        <taxon>Porphyromonadaceae</taxon>
        <taxon>Microbacter</taxon>
    </lineage>
</organism>
<protein>
    <submittedName>
        <fullName evidence="1">Uncharacterized protein</fullName>
    </submittedName>
</protein>
<dbReference type="AlphaFoldDB" id="A0A7W5H292"/>
<dbReference type="EMBL" id="JACHYB010000001">
    <property type="protein sequence ID" value="MBB3187187.1"/>
    <property type="molecule type" value="Genomic_DNA"/>
</dbReference>
<proteinExistence type="predicted"/>
<keyword evidence="2" id="KW-1185">Reference proteome</keyword>
<sequence>MIDYQEHITNYLARGFRPFNPDLLFVLKQKVGKKLTSLKALCSAEPKWDFVSALAETCFSRLCPLRSKNGRSSTQIVQTHSFVAQTGRFLAAASLAFWLTGQGRSPCTNVISFH</sequence>
<dbReference type="RefSeq" id="WP_183412983.1">
    <property type="nucleotide sequence ID" value="NZ_JACHYB010000001.1"/>
</dbReference>
<name>A0A7W5H292_9PORP</name>
<dbReference type="Proteomes" id="UP000544222">
    <property type="component" value="Unassembled WGS sequence"/>
</dbReference>